<dbReference type="InterPro" id="IPR053185">
    <property type="entry name" value="SET_domain_protein"/>
</dbReference>
<sequence length="415" mass="46500">MFLSKVPILSLLLLLPPGLADIVLHDQCWHEHVLRSVNIFSSHDRHIEYAAFVQLSISSQEKETHAPWSYPPTCTDILPSLNDRLCVYTSTTFSNGRGISLFTTPSLATQFASLPGFADPSALAKQHVNKFTNTWRATSIPNKGIGMLATKPLQFKDRVTSYTPAFLAYLEGDLSTMEREKWWRIAIEQLPDNIKNDFLSLTYVFGDERVRVQDIVKANTFQVEVGGVNHLAVFPETSRLNHACNPNAQYVIDTDLLSHTVHVTRPIAEGEEITIAYTSPLDLTPQRQAHLQSGFHFTCTCPRCTSSTTDPTLARIQTLQSHLNDWSATSLGSPALAEELLQLHRDEGLEGFMDVAYGFAALAYSAVGDEARAVEFAERAREALLMKDGRWSGNLRIWEEMVGDVGGHWSWRRRL</sequence>
<dbReference type="InterPro" id="IPR046341">
    <property type="entry name" value="SET_dom_sf"/>
</dbReference>
<accession>A0A8K0RJ91</accession>
<evidence type="ECO:0000313" key="4">
    <source>
        <dbReference type="Proteomes" id="UP000813461"/>
    </source>
</evidence>
<keyword evidence="1" id="KW-0732">Signal</keyword>
<dbReference type="EMBL" id="JAGMVJ010000001">
    <property type="protein sequence ID" value="KAH7096032.1"/>
    <property type="molecule type" value="Genomic_DNA"/>
</dbReference>
<dbReference type="SUPFAM" id="SSF82199">
    <property type="entry name" value="SET domain"/>
    <property type="match status" value="1"/>
</dbReference>
<proteinExistence type="predicted"/>
<dbReference type="PROSITE" id="PS50280">
    <property type="entry name" value="SET"/>
    <property type="match status" value="1"/>
</dbReference>
<feature type="signal peptide" evidence="1">
    <location>
        <begin position="1"/>
        <end position="20"/>
    </location>
</feature>
<feature type="domain" description="SET" evidence="2">
    <location>
        <begin position="133"/>
        <end position="278"/>
    </location>
</feature>
<dbReference type="Gene3D" id="2.170.270.10">
    <property type="entry name" value="SET domain"/>
    <property type="match status" value="1"/>
</dbReference>
<dbReference type="Proteomes" id="UP000813461">
    <property type="component" value="Unassembled WGS sequence"/>
</dbReference>
<protein>
    <recommendedName>
        <fullName evidence="2">SET domain-containing protein</fullName>
    </recommendedName>
</protein>
<dbReference type="SMART" id="SM00317">
    <property type="entry name" value="SET"/>
    <property type="match status" value="1"/>
</dbReference>
<reference evidence="3" key="1">
    <citation type="journal article" date="2021" name="Nat. Commun.">
        <title>Genetic determinants of endophytism in the Arabidopsis root mycobiome.</title>
        <authorList>
            <person name="Mesny F."/>
            <person name="Miyauchi S."/>
            <person name="Thiergart T."/>
            <person name="Pickel B."/>
            <person name="Atanasova L."/>
            <person name="Karlsson M."/>
            <person name="Huettel B."/>
            <person name="Barry K.W."/>
            <person name="Haridas S."/>
            <person name="Chen C."/>
            <person name="Bauer D."/>
            <person name="Andreopoulos W."/>
            <person name="Pangilinan J."/>
            <person name="LaButti K."/>
            <person name="Riley R."/>
            <person name="Lipzen A."/>
            <person name="Clum A."/>
            <person name="Drula E."/>
            <person name="Henrissat B."/>
            <person name="Kohler A."/>
            <person name="Grigoriev I.V."/>
            <person name="Martin F.M."/>
            <person name="Hacquard S."/>
        </authorList>
    </citation>
    <scope>NUCLEOTIDE SEQUENCE</scope>
    <source>
        <strain evidence="3">MPI-SDFR-AT-0120</strain>
    </source>
</reference>
<evidence type="ECO:0000313" key="3">
    <source>
        <dbReference type="EMBL" id="KAH7096032.1"/>
    </source>
</evidence>
<evidence type="ECO:0000256" key="1">
    <source>
        <dbReference type="SAM" id="SignalP"/>
    </source>
</evidence>
<gene>
    <name evidence="3" type="ORF">FB567DRAFT_544272</name>
</gene>
<dbReference type="Pfam" id="PF00856">
    <property type="entry name" value="SET"/>
    <property type="match status" value="1"/>
</dbReference>
<keyword evidence="4" id="KW-1185">Reference proteome</keyword>
<dbReference type="PANTHER" id="PTHR47332">
    <property type="entry name" value="SET DOMAIN-CONTAINING PROTEIN 5"/>
    <property type="match status" value="1"/>
</dbReference>
<dbReference type="AlphaFoldDB" id="A0A8K0RJ91"/>
<name>A0A8K0RJ91_9PLEO</name>
<organism evidence="3 4">
    <name type="scientific">Paraphoma chrysanthemicola</name>
    <dbReference type="NCBI Taxonomy" id="798071"/>
    <lineage>
        <taxon>Eukaryota</taxon>
        <taxon>Fungi</taxon>
        <taxon>Dikarya</taxon>
        <taxon>Ascomycota</taxon>
        <taxon>Pezizomycotina</taxon>
        <taxon>Dothideomycetes</taxon>
        <taxon>Pleosporomycetidae</taxon>
        <taxon>Pleosporales</taxon>
        <taxon>Pleosporineae</taxon>
        <taxon>Phaeosphaeriaceae</taxon>
        <taxon>Paraphoma</taxon>
    </lineage>
</organism>
<dbReference type="CDD" id="cd20071">
    <property type="entry name" value="SET_SMYD"/>
    <property type="match status" value="1"/>
</dbReference>
<dbReference type="Gene3D" id="1.25.40.10">
    <property type="entry name" value="Tetratricopeptide repeat domain"/>
    <property type="match status" value="1"/>
</dbReference>
<dbReference type="PANTHER" id="PTHR47332:SF6">
    <property type="entry name" value="SET DOMAIN-CONTAINING PROTEIN"/>
    <property type="match status" value="1"/>
</dbReference>
<comment type="caution">
    <text evidence="3">The sequence shown here is derived from an EMBL/GenBank/DDBJ whole genome shotgun (WGS) entry which is preliminary data.</text>
</comment>
<dbReference type="OrthoDB" id="265717at2759"/>
<evidence type="ECO:0000259" key="2">
    <source>
        <dbReference type="PROSITE" id="PS50280"/>
    </source>
</evidence>
<dbReference type="InterPro" id="IPR011990">
    <property type="entry name" value="TPR-like_helical_dom_sf"/>
</dbReference>
<feature type="chain" id="PRO_5035448882" description="SET domain-containing protein" evidence="1">
    <location>
        <begin position="21"/>
        <end position="415"/>
    </location>
</feature>
<dbReference type="InterPro" id="IPR001214">
    <property type="entry name" value="SET_dom"/>
</dbReference>